<comment type="caution">
    <text evidence="4">The sequence shown here is derived from an EMBL/GenBank/DDBJ whole genome shotgun (WGS) entry which is preliminary data.</text>
</comment>
<feature type="compositionally biased region" description="Low complexity" evidence="1">
    <location>
        <begin position="256"/>
        <end position="271"/>
    </location>
</feature>
<evidence type="ECO:0000256" key="2">
    <source>
        <dbReference type="SAM" id="Phobius"/>
    </source>
</evidence>
<feature type="signal peptide" evidence="3">
    <location>
        <begin position="1"/>
        <end position="24"/>
    </location>
</feature>
<dbReference type="AlphaFoldDB" id="A0A8H2XXB7"/>
<keyword evidence="2" id="KW-0812">Transmembrane</keyword>
<feature type="region of interest" description="Disordered" evidence="1">
    <location>
        <begin position="253"/>
        <end position="275"/>
    </location>
</feature>
<evidence type="ECO:0000256" key="3">
    <source>
        <dbReference type="SAM" id="SignalP"/>
    </source>
</evidence>
<sequence length="301" mass="31992">MALLLASALALALALCLRMPQATAFPIGTNIATRDYNGSNSSNSSGGTIAIVLVGMGIFLTIFISAVVYRARKRRGQERSSGGSQQMRTANTRATPASSTSGRRTTINYTSIAERSGNSRVEMRGAENRSSNNSARSTRQARVNRRPTQNSTRSLPVYNEQAPDGEVVLLERVRSMSDNEEGQSEDETENTPLTGAAPPYTDSDRTPGIPRVIITTTDPPRGIDSLRDHSENPGSDATTTASSINAVEYERAGTGAPTTDMPTTANTTTAPYGDVPTYEEATATGVANEVANAPTRAEQSR</sequence>
<feature type="chain" id="PRO_5034170686" evidence="3">
    <location>
        <begin position="25"/>
        <end position="301"/>
    </location>
</feature>
<feature type="compositionally biased region" description="Polar residues" evidence="1">
    <location>
        <begin position="232"/>
        <end position="241"/>
    </location>
</feature>
<feature type="compositionally biased region" description="Acidic residues" evidence="1">
    <location>
        <begin position="178"/>
        <end position="189"/>
    </location>
</feature>
<evidence type="ECO:0000256" key="1">
    <source>
        <dbReference type="SAM" id="MobiDB-lite"/>
    </source>
</evidence>
<feature type="region of interest" description="Disordered" evidence="1">
    <location>
        <begin position="75"/>
        <end position="241"/>
    </location>
</feature>
<feature type="compositionally biased region" description="Polar residues" evidence="1">
    <location>
        <begin position="79"/>
        <end position="119"/>
    </location>
</feature>
<accession>A0A8H2XXB7</accession>
<reference evidence="4" key="1">
    <citation type="submission" date="2021-01" db="EMBL/GenBank/DDBJ databases">
        <authorList>
            <person name="Kaushik A."/>
        </authorList>
    </citation>
    <scope>NUCLEOTIDE SEQUENCE</scope>
    <source>
        <strain evidence="4">AG2-2IIIB</strain>
    </source>
</reference>
<keyword evidence="2" id="KW-1133">Transmembrane helix</keyword>
<protein>
    <submittedName>
        <fullName evidence="4">Uncharacterized protein</fullName>
    </submittedName>
</protein>
<dbReference type="Proteomes" id="UP000663843">
    <property type="component" value="Unassembled WGS sequence"/>
</dbReference>
<dbReference type="EMBL" id="CAJMWT010002197">
    <property type="protein sequence ID" value="CAE6435780.1"/>
    <property type="molecule type" value="Genomic_DNA"/>
</dbReference>
<gene>
    <name evidence="4" type="ORF">RDB_LOCUS69561</name>
</gene>
<name>A0A8H2XXB7_9AGAM</name>
<keyword evidence="3" id="KW-0732">Signal</keyword>
<feature type="compositionally biased region" description="Low complexity" evidence="1">
    <location>
        <begin position="128"/>
        <end position="141"/>
    </location>
</feature>
<evidence type="ECO:0000313" key="4">
    <source>
        <dbReference type="EMBL" id="CAE6435780.1"/>
    </source>
</evidence>
<proteinExistence type="predicted"/>
<keyword evidence="2" id="KW-0472">Membrane</keyword>
<evidence type="ECO:0000313" key="5">
    <source>
        <dbReference type="Proteomes" id="UP000663843"/>
    </source>
</evidence>
<organism evidence="4 5">
    <name type="scientific">Rhizoctonia solani</name>
    <dbReference type="NCBI Taxonomy" id="456999"/>
    <lineage>
        <taxon>Eukaryota</taxon>
        <taxon>Fungi</taxon>
        <taxon>Dikarya</taxon>
        <taxon>Basidiomycota</taxon>
        <taxon>Agaricomycotina</taxon>
        <taxon>Agaricomycetes</taxon>
        <taxon>Cantharellales</taxon>
        <taxon>Ceratobasidiaceae</taxon>
        <taxon>Rhizoctonia</taxon>
    </lineage>
</organism>
<feature type="transmembrane region" description="Helical" evidence="2">
    <location>
        <begin position="48"/>
        <end position="69"/>
    </location>
</feature>